<feature type="signal peptide" evidence="2">
    <location>
        <begin position="1"/>
        <end position="22"/>
    </location>
</feature>
<proteinExistence type="predicted"/>
<dbReference type="STRING" id="1576369.SAMN05421753_109145"/>
<dbReference type="InterPro" id="IPR047589">
    <property type="entry name" value="DUF11_rpt"/>
</dbReference>
<organism evidence="4 5">
    <name type="scientific">Planctomicrobium piriforme</name>
    <dbReference type="NCBI Taxonomy" id="1576369"/>
    <lineage>
        <taxon>Bacteria</taxon>
        <taxon>Pseudomonadati</taxon>
        <taxon>Planctomycetota</taxon>
        <taxon>Planctomycetia</taxon>
        <taxon>Planctomycetales</taxon>
        <taxon>Planctomycetaceae</taxon>
        <taxon>Planctomicrobium</taxon>
    </lineage>
</organism>
<evidence type="ECO:0000256" key="1">
    <source>
        <dbReference type="SAM" id="MobiDB-lite"/>
    </source>
</evidence>
<feature type="chain" id="PRO_5011778992" evidence="2">
    <location>
        <begin position="23"/>
        <end position="518"/>
    </location>
</feature>
<name>A0A1I3IJ32_9PLAN</name>
<dbReference type="AlphaFoldDB" id="A0A1I3IJ32"/>
<dbReference type="OrthoDB" id="252486at2"/>
<reference evidence="5" key="1">
    <citation type="submission" date="2016-10" db="EMBL/GenBank/DDBJ databases">
        <authorList>
            <person name="Varghese N."/>
            <person name="Submissions S."/>
        </authorList>
    </citation>
    <scope>NUCLEOTIDE SEQUENCE [LARGE SCALE GENOMIC DNA]</scope>
    <source>
        <strain evidence="5">DSM 26348</strain>
    </source>
</reference>
<evidence type="ECO:0000256" key="2">
    <source>
        <dbReference type="SAM" id="SignalP"/>
    </source>
</evidence>
<feature type="region of interest" description="Disordered" evidence="1">
    <location>
        <begin position="45"/>
        <end position="122"/>
    </location>
</feature>
<accession>A0A1I3IJ32</accession>
<dbReference type="InterPro" id="IPR001434">
    <property type="entry name" value="OmcB-like_DUF11"/>
</dbReference>
<evidence type="ECO:0000313" key="4">
    <source>
        <dbReference type="EMBL" id="SFI47922.1"/>
    </source>
</evidence>
<feature type="domain" description="DUF11" evidence="3">
    <location>
        <begin position="423"/>
        <end position="476"/>
    </location>
</feature>
<sequence>MTRPQPKRSTRILLRAAGWSQAAALGLVICSSSCSSVSQYVKHTFGKEAEQPPVAQAGKDPKKSSDDVKHAYTSGKKDSTKVETLKSEEKAAQAGKAQPRTEASTAAKPAAPKTPAKPAEEKPDVLKLIAKGEDPFGASGVEQASAQAPATPEKPAADSISFDAEPRQPANAKFASATAECPPIADANCPPAGACPPGAACPPSAPCGARPFPGMETTADEYVCDGGDKGIPVHYEGPNRAGLGIEDTVAEFQDDAGNMHVKASTQACIYAPRFGEVRSATLPQEGLSIAKAQGHQDEMTAAGLNTKTVTGEKVQWDEPQGMLMRARPSEIDARTTDGQLNKAIAAESHVKLINAHEDIRFIQEGQFDKVNMAVIGLGVDAAQEWADGRRPIIIAQDEFGQILQGRYAAQDYTGVEDRRTPGDLKLIKVADKASAHPGEIVTFTIRFDNIGGKDLLKVRVVDNLSPRLEYVEGSINSNLDGQIDVSDNGAGGKLLTFEFDQPLKGKTGGFVSFQCRVR</sequence>
<evidence type="ECO:0000313" key="5">
    <source>
        <dbReference type="Proteomes" id="UP000199518"/>
    </source>
</evidence>
<dbReference type="NCBIfam" id="TIGR01451">
    <property type="entry name" value="B_ant_repeat"/>
    <property type="match status" value="1"/>
</dbReference>
<feature type="compositionally biased region" description="Low complexity" evidence="1">
    <location>
        <begin position="101"/>
        <end position="117"/>
    </location>
</feature>
<feature type="compositionally biased region" description="Basic and acidic residues" evidence="1">
    <location>
        <begin position="59"/>
        <end position="91"/>
    </location>
</feature>
<dbReference type="RefSeq" id="WP_092050868.1">
    <property type="nucleotide sequence ID" value="NZ_FOQD01000009.1"/>
</dbReference>
<keyword evidence="2" id="KW-0732">Signal</keyword>
<gene>
    <name evidence="4" type="ORF">SAMN05421753_109145</name>
</gene>
<dbReference type="Pfam" id="PF01345">
    <property type="entry name" value="DUF11"/>
    <property type="match status" value="1"/>
</dbReference>
<evidence type="ECO:0000259" key="3">
    <source>
        <dbReference type="Pfam" id="PF01345"/>
    </source>
</evidence>
<dbReference type="Proteomes" id="UP000199518">
    <property type="component" value="Unassembled WGS sequence"/>
</dbReference>
<keyword evidence="5" id="KW-1185">Reference proteome</keyword>
<dbReference type="EMBL" id="FOQD01000009">
    <property type="protein sequence ID" value="SFI47922.1"/>
    <property type="molecule type" value="Genomic_DNA"/>
</dbReference>
<feature type="region of interest" description="Disordered" evidence="1">
    <location>
        <begin position="135"/>
        <end position="160"/>
    </location>
</feature>
<protein>
    <submittedName>
        <fullName evidence="4">Conserved repeat domain-containing protein</fullName>
    </submittedName>
</protein>